<comment type="caution">
    <text evidence="1">The sequence shown here is derived from an EMBL/GenBank/DDBJ whole genome shotgun (WGS) entry which is preliminary data.</text>
</comment>
<keyword evidence="2" id="KW-1185">Reference proteome</keyword>
<gene>
    <name evidence="1" type="ORF">MML48_2g00020135</name>
</gene>
<accession>A0ACB9TKI3</accession>
<protein>
    <submittedName>
        <fullName evidence="1">Cyclic nucleotide-gated cation channel subunit a</fullName>
    </submittedName>
</protein>
<name>A0ACB9TKI3_HOLOL</name>
<sequence>MLCRKHISKACMIYVVSGMIQIISEEDSETPILSLSCGTCFGETTLLIDYPATYSVISTTYCETIVLESTRFVEMYKMFPKTCRNLALDVAKRYNKAKEYNALRKYQQSRYREVIDTEEDPSMVYIKSAVKSLLFNEELSGKEARLAKPMLQHYCFCADYLDLSTIPEERELITDSVFINKKFPYIFQPNSVFAWILEDSVIKAVVFSCLRLNRTIRIIEVCNVLKNASEKLYINVVVMRMLFISVLLSIYVHILSGVLTIIRFWLRVYVPEYDDRLVIYESTALVVLYTTMGNSINNFTITFTLVIVSYCVMLTVMGRFIITLFIAETCAIMESVNKNKNVYKVFASKILSFISTKDVSEPLQKEMECYLQLMWVHHQGVDFPHLLEKVPYYLKEATLNAMFGCHIRKHSVLGNCHVDLIRQMATEMRLTILFPGNIVVNKGDINQCMYFIHQGIVDALSEDSIDCEVIEHTLVAGDSFGLIQGIHPRHGHDYTYKVRKHTILVKLERHNWFHILSMFPASQEIISDYLNTQHIYDQNN</sequence>
<evidence type="ECO:0000313" key="2">
    <source>
        <dbReference type="Proteomes" id="UP001056778"/>
    </source>
</evidence>
<dbReference type="Proteomes" id="UP001056778">
    <property type="component" value="Chromosome 2"/>
</dbReference>
<dbReference type="EMBL" id="CM043016">
    <property type="protein sequence ID" value="KAI4467267.1"/>
    <property type="molecule type" value="Genomic_DNA"/>
</dbReference>
<proteinExistence type="predicted"/>
<organism evidence="1 2">
    <name type="scientific">Holotrichia oblita</name>
    <name type="common">Chafer beetle</name>
    <dbReference type="NCBI Taxonomy" id="644536"/>
    <lineage>
        <taxon>Eukaryota</taxon>
        <taxon>Metazoa</taxon>
        <taxon>Ecdysozoa</taxon>
        <taxon>Arthropoda</taxon>
        <taxon>Hexapoda</taxon>
        <taxon>Insecta</taxon>
        <taxon>Pterygota</taxon>
        <taxon>Neoptera</taxon>
        <taxon>Endopterygota</taxon>
        <taxon>Coleoptera</taxon>
        <taxon>Polyphaga</taxon>
        <taxon>Scarabaeiformia</taxon>
        <taxon>Scarabaeidae</taxon>
        <taxon>Melolonthinae</taxon>
        <taxon>Holotrichia</taxon>
    </lineage>
</organism>
<evidence type="ECO:0000313" key="1">
    <source>
        <dbReference type="EMBL" id="KAI4467267.1"/>
    </source>
</evidence>
<reference evidence="1" key="1">
    <citation type="submission" date="2022-04" db="EMBL/GenBank/DDBJ databases">
        <title>Chromosome-scale genome assembly of Holotrichia oblita Faldermann.</title>
        <authorList>
            <person name="Rongchong L."/>
        </authorList>
    </citation>
    <scope>NUCLEOTIDE SEQUENCE</scope>
    <source>
        <strain evidence="1">81SQS9</strain>
    </source>
</reference>